<sequence>MSLRRFLVLQKPLAIAPEILDFRGLSPSKELSRHIIQMQTGMLRDRIESLAPAGGSPQEKVNPAYNPLTLFEVRLCPSKEPIRRQVCVPALRVREPCGLGWRIPPQGKDRRLGEYCRGRRETGWMRFFWRGFPAGTGKRTIGNPTRWAVPG</sequence>
<gene>
    <name evidence="1" type="ORF">MFUM_2223</name>
</gene>
<dbReference type="EMBL" id="OX458932">
    <property type="protein sequence ID" value="CAI9086533.1"/>
    <property type="molecule type" value="Genomic_DNA"/>
</dbReference>
<reference evidence="1" key="1">
    <citation type="submission" date="2023-03" db="EMBL/GenBank/DDBJ databases">
        <authorList>
            <person name="Cremers G."/>
            <person name="Picone N."/>
        </authorList>
    </citation>
    <scope>NUCLEOTIDE SEQUENCE</scope>
    <source>
        <strain evidence="1">Sample_alias</strain>
    </source>
</reference>
<proteinExistence type="predicted"/>
<protein>
    <submittedName>
        <fullName evidence="1">Uncharacterized protein</fullName>
    </submittedName>
</protein>
<keyword evidence="2" id="KW-1185">Reference proteome</keyword>
<evidence type="ECO:0000313" key="1">
    <source>
        <dbReference type="EMBL" id="CAI9086533.1"/>
    </source>
</evidence>
<accession>A0ABN8XGY6</accession>
<organism evidence="1 2">
    <name type="scientific">Candidatus Methylacidiphilum fumarolicum</name>
    <dbReference type="NCBI Taxonomy" id="591154"/>
    <lineage>
        <taxon>Bacteria</taxon>
        <taxon>Pseudomonadati</taxon>
        <taxon>Verrucomicrobiota</taxon>
        <taxon>Methylacidiphilae</taxon>
        <taxon>Methylacidiphilales</taxon>
        <taxon>Methylacidiphilaceae</taxon>
        <taxon>Methylacidiphilum (ex Ratnadevi et al. 2023)</taxon>
    </lineage>
</organism>
<evidence type="ECO:0000313" key="2">
    <source>
        <dbReference type="Proteomes" id="UP001161497"/>
    </source>
</evidence>
<dbReference type="Proteomes" id="UP001161497">
    <property type="component" value="Chromosome"/>
</dbReference>
<name>A0ABN8XGY6_9BACT</name>